<sequence length="443" mass="50044">MGINGDRWVALHVSQTRLKRVAGDENRNIGATAVPCRRRPNRLTVAYVAFAFLVVMTLVGAWFTHQLFRSRCYSSVQLGCRTIKIYYFVAASSILFIYFALGITFLVLAIIYGQMWAEWSWRWSVLGALLDSLFVIKSTKKVQNLQQAVYLQAIVAAIEIVLVIASPAIPNPSASRYLTVGIIFFHVLWTSLSSWYWLSRRSRVVRWIASAGQGIAALALIWGELGFVVLFCPFSLLVYIVEAIESQQSFWRVGSIHRRPSPEPIQPSLPAADGKKYNVVFFGMDTQRTDLLRRVLNWSTASVEIGFVSLYNHPTMNDVAIASVSPRAFGHAKEKETYIRNIIKIAASIVLVYDPSNYESLEYIRSLRGFTEEQPVLLVSCLGLHQESIVPEGDARELARQEKWRFTTADEIDGAFNDLLTCMFARPRPRAICSLSPRSRFVV</sequence>
<dbReference type="Proteomes" id="UP001153332">
    <property type="component" value="Unassembled WGS sequence"/>
</dbReference>
<proteinExistence type="predicted"/>
<organism evidence="1 2">
    <name type="scientific">Lasiodiplodia mahajangana</name>
    <dbReference type="NCBI Taxonomy" id="1108764"/>
    <lineage>
        <taxon>Eukaryota</taxon>
        <taxon>Fungi</taxon>
        <taxon>Dikarya</taxon>
        <taxon>Ascomycota</taxon>
        <taxon>Pezizomycotina</taxon>
        <taxon>Dothideomycetes</taxon>
        <taxon>Dothideomycetes incertae sedis</taxon>
        <taxon>Botryosphaeriales</taxon>
        <taxon>Botryosphaeriaceae</taxon>
        <taxon>Lasiodiplodia</taxon>
    </lineage>
</organism>
<name>A0ACC2JP68_9PEZI</name>
<evidence type="ECO:0000313" key="2">
    <source>
        <dbReference type="Proteomes" id="UP001153332"/>
    </source>
</evidence>
<dbReference type="EMBL" id="JAPUUL010000882">
    <property type="protein sequence ID" value="KAJ8129043.1"/>
    <property type="molecule type" value="Genomic_DNA"/>
</dbReference>
<protein>
    <submittedName>
        <fullName evidence="1">Uncharacterized protein</fullName>
    </submittedName>
</protein>
<accession>A0ACC2JP68</accession>
<comment type="caution">
    <text evidence="1">The sequence shown here is derived from an EMBL/GenBank/DDBJ whole genome shotgun (WGS) entry which is preliminary data.</text>
</comment>
<evidence type="ECO:0000313" key="1">
    <source>
        <dbReference type="EMBL" id="KAJ8129043.1"/>
    </source>
</evidence>
<keyword evidence="2" id="KW-1185">Reference proteome</keyword>
<reference evidence="1" key="1">
    <citation type="submission" date="2022-12" db="EMBL/GenBank/DDBJ databases">
        <title>Genome Sequence of Lasiodiplodia mahajangana.</title>
        <authorList>
            <person name="Buettner E."/>
        </authorList>
    </citation>
    <scope>NUCLEOTIDE SEQUENCE</scope>
    <source>
        <strain evidence="1">VT137</strain>
    </source>
</reference>
<gene>
    <name evidence="1" type="ORF">O1611_g4589</name>
</gene>